<gene>
    <name evidence="1" type="ORF">QAD02_024051</name>
</gene>
<evidence type="ECO:0000313" key="2">
    <source>
        <dbReference type="Proteomes" id="UP001239111"/>
    </source>
</evidence>
<comment type="caution">
    <text evidence="1">The sequence shown here is derived from an EMBL/GenBank/DDBJ whole genome shotgun (WGS) entry which is preliminary data.</text>
</comment>
<dbReference type="Proteomes" id="UP001239111">
    <property type="component" value="Chromosome 1"/>
</dbReference>
<accession>A0ACC2PZT1</accession>
<evidence type="ECO:0000313" key="1">
    <source>
        <dbReference type="EMBL" id="KAJ8688256.1"/>
    </source>
</evidence>
<name>A0ACC2PZT1_9HYME</name>
<sequence>MTDEEITKVFKVNRDEMSNVEYEVVPLYHDFYSDNNSTRIQRAVPKLKLKAFNKDYNLFLEKSGHVLFGENTPVFMAEVKQKQNVYSGLTEMSIQYTRVKFTLSKNFEVVRSRKPRAALTVYADDKDRLHFEGTVDNQLIIRPIPERIHDEISVKFLNELTPKDERSGNYYAYEVDESSLTETLPILTHHIVIKSQPMVDDGIEESYSDSEADDTNDGNPNEKLNKSVEGYNKTQIEAWQILHDGRLIIDQLRESVRNSGNNKNSKNSSNPMQRKNPKQNNQFMMKRPVPPPKSKPSSKIPATAYLELLIVIDNETFRLHGRNVQELLKYLAAFWNAVDLRFREFKNPSIRLNIAGIIVAKQPEAAYYLEQDKIGPDTIEVEDTLAKFGGYFGKHFPKNLCKYDAVVGIMNRRFGMHGRDGGFTTSIGGLAHIGQACRIDDEYNGALVRDLGVFDGLIPAAHEIGHLIGAYHDGDQVQGFKEVCNWDDGFIMSYEIKNKNHFHWSKCSKMQINTFLRSETASCLKNRPVVKALGKPLPGKLINRDDQCAVIGGPYYQAKKGSADCVTLECVLKEDPSVDVTFTYSPPEGVSCGNKKVCLDGECVPEP</sequence>
<organism evidence="1 2">
    <name type="scientific">Eretmocerus hayati</name>
    <dbReference type="NCBI Taxonomy" id="131215"/>
    <lineage>
        <taxon>Eukaryota</taxon>
        <taxon>Metazoa</taxon>
        <taxon>Ecdysozoa</taxon>
        <taxon>Arthropoda</taxon>
        <taxon>Hexapoda</taxon>
        <taxon>Insecta</taxon>
        <taxon>Pterygota</taxon>
        <taxon>Neoptera</taxon>
        <taxon>Endopterygota</taxon>
        <taxon>Hymenoptera</taxon>
        <taxon>Apocrita</taxon>
        <taxon>Proctotrupomorpha</taxon>
        <taxon>Chalcidoidea</taxon>
        <taxon>Aphelinidae</taxon>
        <taxon>Aphelininae</taxon>
        <taxon>Eretmocerus</taxon>
    </lineage>
</organism>
<protein>
    <submittedName>
        <fullName evidence="1">Uncharacterized protein</fullName>
    </submittedName>
</protein>
<proteinExistence type="predicted"/>
<keyword evidence="2" id="KW-1185">Reference proteome</keyword>
<dbReference type="EMBL" id="CM056741">
    <property type="protein sequence ID" value="KAJ8688256.1"/>
    <property type="molecule type" value="Genomic_DNA"/>
</dbReference>
<reference evidence="1" key="1">
    <citation type="submission" date="2023-04" db="EMBL/GenBank/DDBJ databases">
        <title>A chromosome-level genome assembly of the parasitoid wasp Eretmocerus hayati.</title>
        <authorList>
            <person name="Zhong Y."/>
            <person name="Liu S."/>
            <person name="Liu Y."/>
        </authorList>
    </citation>
    <scope>NUCLEOTIDE SEQUENCE</scope>
    <source>
        <strain evidence="1">ZJU_SS_LIU_2023</strain>
    </source>
</reference>